<dbReference type="AlphaFoldDB" id="A0AA43M8I1"/>
<dbReference type="Proteomes" id="UP001161160">
    <property type="component" value="Unassembled WGS sequence"/>
</dbReference>
<feature type="modified residue" description="4-aspartylphosphate" evidence="7">
    <location>
        <position position="529"/>
    </location>
</feature>
<dbReference type="EC" id="2.7.13.3" evidence="2"/>
<evidence type="ECO:0000256" key="1">
    <source>
        <dbReference type="ARBA" id="ARBA00000085"/>
    </source>
</evidence>
<dbReference type="Gene3D" id="1.10.287.130">
    <property type="match status" value="1"/>
</dbReference>
<evidence type="ECO:0000256" key="2">
    <source>
        <dbReference type="ARBA" id="ARBA00012438"/>
    </source>
</evidence>
<feature type="transmembrane region" description="Helical" evidence="8">
    <location>
        <begin position="40"/>
        <end position="58"/>
    </location>
</feature>
<keyword evidence="8" id="KW-0812">Transmembrane</keyword>
<dbReference type="SUPFAM" id="SSF52172">
    <property type="entry name" value="CheY-like"/>
    <property type="match status" value="1"/>
</dbReference>
<feature type="domain" description="Response regulatory" evidence="10">
    <location>
        <begin position="478"/>
        <end position="594"/>
    </location>
</feature>
<gene>
    <name evidence="11" type="ORF">M2127_001259</name>
</gene>
<name>A0AA43M8I1_9BURK</name>
<evidence type="ECO:0000256" key="5">
    <source>
        <dbReference type="ARBA" id="ARBA00022777"/>
    </source>
</evidence>
<dbReference type="InterPro" id="IPR003594">
    <property type="entry name" value="HATPase_dom"/>
</dbReference>
<dbReference type="SMART" id="SM00387">
    <property type="entry name" value="HATPase_c"/>
    <property type="match status" value="1"/>
</dbReference>
<dbReference type="Pfam" id="PF00072">
    <property type="entry name" value="Response_reg"/>
    <property type="match status" value="1"/>
</dbReference>
<dbReference type="CDD" id="cd00082">
    <property type="entry name" value="HisKA"/>
    <property type="match status" value="1"/>
</dbReference>
<dbReference type="InterPro" id="IPR001789">
    <property type="entry name" value="Sig_transdc_resp-reg_receiver"/>
</dbReference>
<dbReference type="RefSeq" id="WP_280756739.1">
    <property type="nucleotide sequence ID" value="NZ_JARXXW010000004.1"/>
</dbReference>
<dbReference type="GO" id="GO:0000155">
    <property type="term" value="F:phosphorelay sensor kinase activity"/>
    <property type="evidence" value="ECO:0007669"/>
    <property type="project" value="InterPro"/>
</dbReference>
<dbReference type="PANTHER" id="PTHR43711">
    <property type="entry name" value="TWO-COMPONENT HISTIDINE KINASE"/>
    <property type="match status" value="1"/>
</dbReference>
<feature type="transmembrane region" description="Helical" evidence="8">
    <location>
        <begin position="148"/>
        <end position="168"/>
    </location>
</feature>
<keyword evidence="8" id="KW-1133">Transmembrane helix</keyword>
<keyword evidence="5 11" id="KW-0418">Kinase</keyword>
<evidence type="ECO:0000259" key="9">
    <source>
        <dbReference type="PROSITE" id="PS50109"/>
    </source>
</evidence>
<keyword evidence="3 7" id="KW-0597">Phosphoprotein</keyword>
<comment type="caution">
    <text evidence="11">The sequence shown here is derived from an EMBL/GenBank/DDBJ whole genome shotgun (WGS) entry which is preliminary data.</text>
</comment>
<feature type="transmembrane region" description="Helical" evidence="8">
    <location>
        <begin position="174"/>
        <end position="198"/>
    </location>
</feature>
<protein>
    <recommendedName>
        <fullName evidence="2">histidine kinase</fullName>
        <ecNumber evidence="2">2.7.13.3</ecNumber>
    </recommendedName>
</protein>
<sequence length="595" mass="67110">MQLNFRRLLSSAPSDLSQAQEHLVAVEKLNHILRAAKSSIIPGFLGLLLCIPIFAESAGSTRFYLWFGIAIVCLCIRSYLVFSIKPGDNIKTGFHKLNWAIGLCSAYWGLGWLLLIPTFTLDRYFLFYCIDLIFIFINIYGNCVNWSALLSLIVPTHIFLALFFLQVPDPGADWPLVIGSGLFFFYSLKLGHMFSISWEKNLILRFKNEALLEELTEQKNASVAANIAKSDFIATASHDLRQPMQAINIFLALINSNQLGDYEKQLIDKLKTSAEHLNKMFNTLLDISKLDAQSILVKEGFFDIELIAFGLDEILRPIAASKNLKLRFQYKPMEVFGDKVLLNQILINLISNALQYTKVGSVDVDFINDSQALIIKVSDTGCGMSNEDLGSIFKEFYRGQHTRTMHDGLGLGLSIVSRVVKLIGATLTVQSELNKGTIFTLKTPFAISEPSNDLDANSDIDDLIRYDAPKFASLNALHLAVIEDDRALIQGYQQYFSAAGFIVHLIPLSAEEFQTELMQIERLDFILSDYRLGDQNGVDYIKRIREEFNCDIPALIITADTSPDHIKRFEDLNIKTLHKPIRPDEILSQISKHFQ</sequence>
<feature type="domain" description="Histidine kinase" evidence="9">
    <location>
        <begin position="235"/>
        <end position="447"/>
    </location>
</feature>
<keyword evidence="12" id="KW-1185">Reference proteome</keyword>
<dbReference type="InterPro" id="IPR036890">
    <property type="entry name" value="HATPase_C_sf"/>
</dbReference>
<evidence type="ECO:0000256" key="8">
    <source>
        <dbReference type="SAM" id="Phobius"/>
    </source>
</evidence>
<feature type="transmembrane region" description="Helical" evidence="8">
    <location>
        <begin position="64"/>
        <end position="85"/>
    </location>
</feature>
<evidence type="ECO:0000256" key="6">
    <source>
        <dbReference type="ARBA" id="ARBA00023012"/>
    </source>
</evidence>
<dbReference type="Gene3D" id="3.40.50.2300">
    <property type="match status" value="1"/>
</dbReference>
<organism evidence="11 12">
    <name type="scientific">Polynucleobacter sphagniphilus</name>
    <dbReference type="NCBI Taxonomy" id="1743169"/>
    <lineage>
        <taxon>Bacteria</taxon>
        <taxon>Pseudomonadati</taxon>
        <taxon>Pseudomonadota</taxon>
        <taxon>Betaproteobacteria</taxon>
        <taxon>Burkholderiales</taxon>
        <taxon>Burkholderiaceae</taxon>
        <taxon>Polynucleobacter</taxon>
    </lineage>
</organism>
<evidence type="ECO:0000256" key="4">
    <source>
        <dbReference type="ARBA" id="ARBA00022679"/>
    </source>
</evidence>
<evidence type="ECO:0000313" key="12">
    <source>
        <dbReference type="Proteomes" id="UP001161160"/>
    </source>
</evidence>
<dbReference type="Pfam" id="PF02518">
    <property type="entry name" value="HATPase_c"/>
    <property type="match status" value="1"/>
</dbReference>
<dbReference type="Pfam" id="PF00512">
    <property type="entry name" value="HisKA"/>
    <property type="match status" value="1"/>
</dbReference>
<dbReference type="CDD" id="cd00156">
    <property type="entry name" value="REC"/>
    <property type="match status" value="1"/>
</dbReference>
<dbReference type="EMBL" id="JARXYA010000005">
    <property type="protein sequence ID" value="MDH6503955.1"/>
    <property type="molecule type" value="Genomic_DNA"/>
</dbReference>
<dbReference type="CDD" id="cd00075">
    <property type="entry name" value="HATPase"/>
    <property type="match status" value="1"/>
</dbReference>
<reference evidence="11" key="1">
    <citation type="submission" date="2023-04" db="EMBL/GenBank/DDBJ databases">
        <title>Genome Encyclopedia of Bacteria and Archaea VI: Functional Genomics of Type Strains.</title>
        <authorList>
            <person name="Whitman W."/>
        </authorList>
    </citation>
    <scope>NUCLEOTIDE SEQUENCE</scope>
    <source>
        <strain evidence="11">Enz.4-51</strain>
    </source>
</reference>
<dbReference type="InterPro" id="IPR050736">
    <property type="entry name" value="Sensor_HK_Regulatory"/>
</dbReference>
<dbReference type="InterPro" id="IPR004358">
    <property type="entry name" value="Sig_transdc_His_kin-like_C"/>
</dbReference>
<dbReference type="InterPro" id="IPR005467">
    <property type="entry name" value="His_kinase_dom"/>
</dbReference>
<proteinExistence type="predicted"/>
<feature type="transmembrane region" description="Helical" evidence="8">
    <location>
        <begin position="125"/>
        <end position="141"/>
    </location>
</feature>
<keyword evidence="4 11" id="KW-0808">Transferase</keyword>
<dbReference type="SMART" id="SM00388">
    <property type="entry name" value="HisKA"/>
    <property type="match status" value="1"/>
</dbReference>
<dbReference type="SUPFAM" id="SSF55874">
    <property type="entry name" value="ATPase domain of HSP90 chaperone/DNA topoisomerase II/histidine kinase"/>
    <property type="match status" value="1"/>
</dbReference>
<dbReference type="SUPFAM" id="SSF47384">
    <property type="entry name" value="Homodimeric domain of signal transducing histidine kinase"/>
    <property type="match status" value="1"/>
</dbReference>
<dbReference type="PROSITE" id="PS50109">
    <property type="entry name" value="HIS_KIN"/>
    <property type="match status" value="1"/>
</dbReference>
<dbReference type="PRINTS" id="PR00344">
    <property type="entry name" value="BCTRLSENSOR"/>
</dbReference>
<dbReference type="InterPro" id="IPR003661">
    <property type="entry name" value="HisK_dim/P_dom"/>
</dbReference>
<dbReference type="PROSITE" id="PS50110">
    <property type="entry name" value="RESPONSE_REGULATORY"/>
    <property type="match status" value="1"/>
</dbReference>
<keyword evidence="8" id="KW-0472">Membrane</keyword>
<comment type="catalytic activity">
    <reaction evidence="1">
        <text>ATP + protein L-histidine = ADP + protein N-phospho-L-histidine.</text>
        <dbReference type="EC" id="2.7.13.3"/>
    </reaction>
</comment>
<dbReference type="InterPro" id="IPR036097">
    <property type="entry name" value="HisK_dim/P_sf"/>
</dbReference>
<evidence type="ECO:0000313" key="11">
    <source>
        <dbReference type="EMBL" id="MDH6503955.1"/>
    </source>
</evidence>
<evidence type="ECO:0000256" key="3">
    <source>
        <dbReference type="ARBA" id="ARBA00022553"/>
    </source>
</evidence>
<accession>A0AA43M8I1</accession>
<dbReference type="SMART" id="SM00448">
    <property type="entry name" value="REC"/>
    <property type="match status" value="1"/>
</dbReference>
<keyword evidence="6" id="KW-0902">Two-component regulatory system</keyword>
<evidence type="ECO:0000259" key="10">
    <source>
        <dbReference type="PROSITE" id="PS50110"/>
    </source>
</evidence>
<dbReference type="PANTHER" id="PTHR43711:SF26">
    <property type="entry name" value="SENSOR HISTIDINE KINASE RCSC"/>
    <property type="match status" value="1"/>
</dbReference>
<dbReference type="Gene3D" id="3.30.565.10">
    <property type="entry name" value="Histidine kinase-like ATPase, C-terminal domain"/>
    <property type="match status" value="1"/>
</dbReference>
<feature type="transmembrane region" description="Helical" evidence="8">
    <location>
        <begin position="97"/>
        <end position="119"/>
    </location>
</feature>
<evidence type="ECO:0000256" key="7">
    <source>
        <dbReference type="PROSITE-ProRule" id="PRU00169"/>
    </source>
</evidence>
<dbReference type="InterPro" id="IPR011006">
    <property type="entry name" value="CheY-like_superfamily"/>
</dbReference>